<dbReference type="PROSITE" id="PS51257">
    <property type="entry name" value="PROKAR_LIPOPROTEIN"/>
    <property type="match status" value="1"/>
</dbReference>
<dbReference type="Proteomes" id="UP000736328">
    <property type="component" value="Unassembled WGS sequence"/>
</dbReference>
<organism evidence="2 3">
    <name type="scientific">candidate division TA06 bacterium</name>
    <dbReference type="NCBI Taxonomy" id="2250710"/>
    <lineage>
        <taxon>Bacteria</taxon>
        <taxon>Bacteria division TA06</taxon>
    </lineage>
</organism>
<evidence type="ECO:0000313" key="3">
    <source>
        <dbReference type="Proteomes" id="UP000736328"/>
    </source>
</evidence>
<proteinExistence type="predicted"/>
<reference evidence="2" key="1">
    <citation type="submission" date="2020-07" db="EMBL/GenBank/DDBJ databases">
        <title>Huge and variable diversity of episymbiotic CPR bacteria and DPANN archaea in groundwater ecosystems.</title>
        <authorList>
            <person name="He C.Y."/>
            <person name="Keren R."/>
            <person name="Whittaker M."/>
            <person name="Farag I.F."/>
            <person name="Doudna J."/>
            <person name="Cate J.H.D."/>
            <person name="Banfield J.F."/>
        </authorList>
    </citation>
    <scope>NUCLEOTIDE SEQUENCE</scope>
    <source>
        <strain evidence="2">NC_groundwater_1520_Pr4_B-0.1um_53_5</strain>
    </source>
</reference>
<feature type="chain" id="PRO_5037418079" description="Lipoprotein" evidence="1">
    <location>
        <begin position="21"/>
        <end position="213"/>
    </location>
</feature>
<name>A0A933I7I7_UNCT6</name>
<evidence type="ECO:0000256" key="1">
    <source>
        <dbReference type="SAM" id="SignalP"/>
    </source>
</evidence>
<evidence type="ECO:0008006" key="4">
    <source>
        <dbReference type="Google" id="ProtNLM"/>
    </source>
</evidence>
<keyword evidence="1" id="KW-0732">Signal</keyword>
<dbReference type="EMBL" id="JACQXR010000029">
    <property type="protein sequence ID" value="MBI4726070.1"/>
    <property type="molecule type" value="Genomic_DNA"/>
</dbReference>
<sequence>MKQIFLTILAVLALGTSLFAAVGCDLNDPDKDVKRLFPGSTGYKTEYVSISQKGGDSLLVKIEQRLGDKFQGLFETGDVPYTMYRVFRKKELLGYIHGVNQKGQYGGIQVFLVLDTAGVIKTLYFQKLTSKAASNLRRPSFGKQFAGLTLQDFYKYDVVSGKENGADRITAIKNPSAEAASDFMAALRAVKKNLILVDEFLLGNRYLKYYRPN</sequence>
<gene>
    <name evidence="2" type="ORF">HY768_02400</name>
</gene>
<dbReference type="AlphaFoldDB" id="A0A933I7I7"/>
<evidence type="ECO:0000313" key="2">
    <source>
        <dbReference type="EMBL" id="MBI4726070.1"/>
    </source>
</evidence>
<protein>
    <recommendedName>
        <fullName evidence="4">Lipoprotein</fullName>
    </recommendedName>
</protein>
<feature type="signal peptide" evidence="1">
    <location>
        <begin position="1"/>
        <end position="20"/>
    </location>
</feature>
<accession>A0A933I7I7</accession>
<comment type="caution">
    <text evidence="2">The sequence shown here is derived from an EMBL/GenBank/DDBJ whole genome shotgun (WGS) entry which is preliminary data.</text>
</comment>